<dbReference type="InterPro" id="IPR051784">
    <property type="entry name" value="Nod_factor_ABC_transporter"/>
</dbReference>
<name>A0A1Z1M4C5_OSMFI</name>
<geneLocation type="chloroplast" evidence="7"/>
<gene>
    <name evidence="7" type="primary">ycf38</name>
</gene>
<keyword evidence="7" id="KW-0934">Plastid</keyword>
<feature type="transmembrane region" description="Helical" evidence="5">
    <location>
        <begin position="194"/>
        <end position="214"/>
    </location>
</feature>
<evidence type="ECO:0000256" key="5">
    <source>
        <dbReference type="SAM" id="Phobius"/>
    </source>
</evidence>
<dbReference type="InterPro" id="IPR047817">
    <property type="entry name" value="ABC2_TM_bact-type"/>
</dbReference>
<dbReference type="PANTHER" id="PTHR43229:SF2">
    <property type="entry name" value="NODULATION PROTEIN J"/>
    <property type="match status" value="1"/>
</dbReference>
<feature type="transmembrane region" description="Helical" evidence="5">
    <location>
        <begin position="259"/>
        <end position="281"/>
    </location>
</feature>
<reference evidence="7" key="1">
    <citation type="journal article" date="2017" name="J. Phycol.">
        <title>Analysis of chloroplast genomes and a supermatrix inform reclassification of the Rhodomelaceae (Rhodophyta).</title>
        <authorList>
            <person name="Diaz-Tapia P."/>
            <person name="Maggs C.A."/>
            <person name="West J.A."/>
            <person name="Verbruggen H."/>
        </authorList>
    </citation>
    <scope>NUCLEOTIDE SEQUENCE</scope>
    <source>
        <strain evidence="7">JW2841</strain>
    </source>
</reference>
<evidence type="ECO:0000256" key="3">
    <source>
        <dbReference type="ARBA" id="ARBA00022989"/>
    </source>
</evidence>
<feature type="transmembrane region" description="Helical" evidence="5">
    <location>
        <begin position="221"/>
        <end position="239"/>
    </location>
</feature>
<feature type="transmembrane region" description="Helical" evidence="5">
    <location>
        <begin position="126"/>
        <end position="152"/>
    </location>
</feature>
<dbReference type="InterPro" id="IPR013525">
    <property type="entry name" value="ABC2_TM"/>
</dbReference>
<dbReference type="PROSITE" id="PS51012">
    <property type="entry name" value="ABC_TM2"/>
    <property type="match status" value="1"/>
</dbReference>
<evidence type="ECO:0000256" key="1">
    <source>
        <dbReference type="ARBA" id="ARBA00004141"/>
    </source>
</evidence>
<keyword evidence="7" id="KW-0150">Chloroplast</keyword>
<dbReference type="RefSeq" id="YP_009392337.1">
    <property type="nucleotide sequence ID" value="NC_035262.1"/>
</dbReference>
<dbReference type="PIRSF" id="PIRSF006648">
    <property type="entry name" value="DrrB"/>
    <property type="match status" value="1"/>
</dbReference>
<dbReference type="AlphaFoldDB" id="A0A1Z1M4C5"/>
<dbReference type="EMBL" id="MF101415">
    <property type="protein sequence ID" value="ARW60899.1"/>
    <property type="molecule type" value="Genomic_DNA"/>
</dbReference>
<organism evidence="7">
    <name type="scientific">Osmundaria fimbriata</name>
    <name type="common">Red alga</name>
    <name type="synonym">Delesseria fimbriata</name>
    <dbReference type="NCBI Taxonomy" id="228265"/>
    <lineage>
        <taxon>Eukaryota</taxon>
        <taxon>Rhodophyta</taxon>
        <taxon>Florideophyceae</taxon>
        <taxon>Rhodymeniophycidae</taxon>
        <taxon>Ceramiales</taxon>
        <taxon>Rhodomelaceae</taxon>
        <taxon>Amansieae</taxon>
        <taxon>Osmundaria</taxon>
    </lineage>
</organism>
<sequence length="286" mass="32968">MNTVKQEINLLPNTQINYSKNNINIYRETKTLTRRLYIQTYRRPAILIINIIQPLVWLILFGALFQKTSIYLFNNYNIQYREFLNPGIIVFIGFNSSINAGLPIMFDREFGFLNRILSSPLINKKSLIYSAIVHIWSITSIQIILLIAFNTLYIHKITEIKQILIILAVNTLIIINISSISICNAFTLPGHIEFIALTTLFVNIPTLFSSTALAPLSFMPYWLQIIVCLNPLTYAIEIIRQSYLKQTLSVSTVWIEININISIMILVGFSILSLILVNQIIRYKYD</sequence>
<feature type="transmembrane region" description="Helical" evidence="5">
    <location>
        <begin position="45"/>
        <end position="65"/>
    </location>
</feature>
<dbReference type="GO" id="GO:0043190">
    <property type="term" value="C:ATP-binding cassette (ABC) transporter complex"/>
    <property type="evidence" value="ECO:0007669"/>
    <property type="project" value="InterPro"/>
</dbReference>
<comment type="subcellular location">
    <subcellularLocation>
        <location evidence="1">Membrane</location>
        <topology evidence="1">Multi-pass membrane protein</topology>
    </subcellularLocation>
</comment>
<evidence type="ECO:0000256" key="2">
    <source>
        <dbReference type="ARBA" id="ARBA00022692"/>
    </source>
</evidence>
<dbReference type="GeneID" id="33353847"/>
<feature type="transmembrane region" description="Helical" evidence="5">
    <location>
        <begin position="86"/>
        <end position="106"/>
    </location>
</feature>
<accession>A0A1Z1M4C5</accession>
<protein>
    <recommendedName>
        <fullName evidence="6">ABC transmembrane type-2 domain-containing protein</fullName>
    </recommendedName>
</protein>
<evidence type="ECO:0000313" key="7">
    <source>
        <dbReference type="EMBL" id="ARW60899.1"/>
    </source>
</evidence>
<dbReference type="GO" id="GO:0140359">
    <property type="term" value="F:ABC-type transporter activity"/>
    <property type="evidence" value="ECO:0007669"/>
    <property type="project" value="InterPro"/>
</dbReference>
<keyword evidence="2 5" id="KW-0812">Transmembrane</keyword>
<proteinExistence type="predicted"/>
<feature type="transmembrane region" description="Helical" evidence="5">
    <location>
        <begin position="164"/>
        <end position="188"/>
    </location>
</feature>
<feature type="domain" description="ABC transmembrane type-2" evidence="6">
    <location>
        <begin position="45"/>
        <end position="284"/>
    </location>
</feature>
<dbReference type="InterPro" id="IPR000412">
    <property type="entry name" value="ABC_2_transport"/>
</dbReference>
<keyword evidence="3 5" id="KW-1133">Transmembrane helix</keyword>
<dbReference type="Pfam" id="PF01061">
    <property type="entry name" value="ABC2_membrane"/>
    <property type="match status" value="1"/>
</dbReference>
<keyword evidence="4 5" id="KW-0472">Membrane</keyword>
<dbReference type="PANTHER" id="PTHR43229">
    <property type="entry name" value="NODULATION PROTEIN J"/>
    <property type="match status" value="1"/>
</dbReference>
<evidence type="ECO:0000256" key="4">
    <source>
        <dbReference type="ARBA" id="ARBA00023136"/>
    </source>
</evidence>
<evidence type="ECO:0000259" key="6">
    <source>
        <dbReference type="PROSITE" id="PS51012"/>
    </source>
</evidence>